<dbReference type="Gene3D" id="3.10.350.10">
    <property type="entry name" value="LysM domain"/>
    <property type="match status" value="1"/>
</dbReference>
<dbReference type="SMART" id="SM00257">
    <property type="entry name" value="LysM"/>
    <property type="match status" value="1"/>
</dbReference>
<feature type="domain" description="LysM" evidence="2">
    <location>
        <begin position="161"/>
        <end position="211"/>
    </location>
</feature>
<dbReference type="Proteomes" id="UP000482209">
    <property type="component" value="Unassembled WGS sequence"/>
</dbReference>
<keyword evidence="4" id="KW-1185">Reference proteome</keyword>
<feature type="region of interest" description="Disordered" evidence="1">
    <location>
        <begin position="132"/>
        <end position="154"/>
    </location>
</feature>
<dbReference type="PANTHER" id="PTHR34700">
    <property type="entry name" value="POTASSIUM BINDING PROTEIN KBP"/>
    <property type="match status" value="1"/>
</dbReference>
<dbReference type="RefSeq" id="WP_154518020.1">
    <property type="nucleotide sequence ID" value="NZ_VUMT01000005.1"/>
</dbReference>
<dbReference type="InterPro" id="IPR036779">
    <property type="entry name" value="LysM_dom_sf"/>
</dbReference>
<name>A0A6L5XX35_9FIRM</name>
<dbReference type="InterPro" id="IPR018392">
    <property type="entry name" value="LysM"/>
</dbReference>
<evidence type="ECO:0000256" key="1">
    <source>
        <dbReference type="SAM" id="MobiDB-lite"/>
    </source>
</evidence>
<evidence type="ECO:0000313" key="3">
    <source>
        <dbReference type="EMBL" id="MSS63184.1"/>
    </source>
</evidence>
<gene>
    <name evidence="3" type="ORF">FYJ58_04730</name>
</gene>
<dbReference type="Pfam" id="PF01476">
    <property type="entry name" value="LysM"/>
    <property type="match status" value="1"/>
</dbReference>
<evidence type="ECO:0000259" key="2">
    <source>
        <dbReference type="PROSITE" id="PS51782"/>
    </source>
</evidence>
<dbReference type="PANTHER" id="PTHR34700:SF4">
    <property type="entry name" value="PHAGE-LIKE ELEMENT PBSX PROTEIN XKDP"/>
    <property type="match status" value="1"/>
</dbReference>
<accession>A0A6L5XX35</accession>
<proteinExistence type="predicted"/>
<comment type="caution">
    <text evidence="3">The sequence shown here is derived from an EMBL/GenBank/DDBJ whole genome shotgun (WGS) entry which is preliminary data.</text>
</comment>
<dbReference type="EMBL" id="VUMT01000005">
    <property type="protein sequence ID" value="MSS63184.1"/>
    <property type="molecule type" value="Genomic_DNA"/>
</dbReference>
<organism evidence="3 4">
    <name type="scientific">Velocimicrobium porci</name>
    <dbReference type="NCBI Taxonomy" id="2606634"/>
    <lineage>
        <taxon>Bacteria</taxon>
        <taxon>Bacillati</taxon>
        <taxon>Bacillota</taxon>
        <taxon>Clostridia</taxon>
        <taxon>Lachnospirales</taxon>
        <taxon>Lachnospiraceae</taxon>
        <taxon>Velocimicrobium</taxon>
    </lineage>
</organism>
<dbReference type="SUPFAM" id="SSF54106">
    <property type="entry name" value="LysM domain"/>
    <property type="match status" value="1"/>
</dbReference>
<dbReference type="AlphaFoldDB" id="A0A6L5XX35"/>
<sequence length="213" mass="24405">MQIWLKKNGKGFRFPVLPQSIEVTSPQHNETITTTAGGEKNLIGKKGLRTLTLQSFFPAQNYSFCQYKVTKKPWEYIKKLESWKGSVLTITITGTNIHFPCTIESLVYGENDSSKDVNFTIELKEYKQIKEKAKKKEKKSKTTKKVTTNEGKRPSKEVKTKTYVVKKGDCLWNIAKRETGKSDNWRAIYNQNKQVIGSNPNKLKIGQKLVIKI</sequence>
<dbReference type="CDD" id="cd00118">
    <property type="entry name" value="LysM"/>
    <property type="match status" value="1"/>
</dbReference>
<feature type="compositionally biased region" description="Basic residues" evidence="1">
    <location>
        <begin position="132"/>
        <end position="144"/>
    </location>
</feature>
<dbReference type="InterPro" id="IPR052196">
    <property type="entry name" value="Bact_Kbp"/>
</dbReference>
<dbReference type="PROSITE" id="PS51782">
    <property type="entry name" value="LYSM"/>
    <property type="match status" value="1"/>
</dbReference>
<reference evidence="3 4" key="1">
    <citation type="submission" date="2019-08" db="EMBL/GenBank/DDBJ databases">
        <title>In-depth cultivation of the pig gut microbiome towards novel bacterial diversity and tailored functional studies.</title>
        <authorList>
            <person name="Wylensek D."/>
            <person name="Hitch T.C.A."/>
            <person name="Clavel T."/>
        </authorList>
    </citation>
    <scope>NUCLEOTIDE SEQUENCE [LARGE SCALE GENOMIC DNA]</scope>
    <source>
        <strain evidence="3 4">WCA-693-APC-MOT-I</strain>
    </source>
</reference>
<protein>
    <submittedName>
        <fullName evidence="3">LysM peptidoglycan-binding domain-containing protein</fullName>
    </submittedName>
</protein>
<evidence type="ECO:0000313" key="4">
    <source>
        <dbReference type="Proteomes" id="UP000482209"/>
    </source>
</evidence>